<evidence type="ECO:0000259" key="8">
    <source>
        <dbReference type="PROSITE" id="PS50850"/>
    </source>
</evidence>
<comment type="caution">
    <text evidence="9">The sequence shown here is derived from an EMBL/GenBank/DDBJ whole genome shotgun (WGS) entry which is preliminary data.</text>
</comment>
<accession>A0A7J7J4T0</accession>
<evidence type="ECO:0000256" key="5">
    <source>
        <dbReference type="ARBA" id="ARBA00023136"/>
    </source>
</evidence>
<feature type="transmembrane region" description="Helical" evidence="7">
    <location>
        <begin position="182"/>
        <end position="204"/>
    </location>
</feature>
<keyword evidence="3 7" id="KW-0812">Transmembrane</keyword>
<evidence type="ECO:0000313" key="10">
    <source>
        <dbReference type="Proteomes" id="UP000593567"/>
    </source>
</evidence>
<feature type="transmembrane region" description="Helical" evidence="7">
    <location>
        <begin position="210"/>
        <end position="231"/>
    </location>
</feature>
<evidence type="ECO:0000256" key="4">
    <source>
        <dbReference type="ARBA" id="ARBA00022989"/>
    </source>
</evidence>
<sequence length="286" mass="31528">MYLRKMEKDNSCNTSLAENGASHKSFSDEERKKKPFTKEQKLIFFVAFLSDLFAFSPISLPAPFLPVVDEKHNISSDITGWILGIYSLVQLIMFPVFGKLIHRFGVRRTLLIGQITCGIFLIAFGLLEYLPVPDPTDKSIDVTYLVLAIVMRILQALGASAFATAAMTLLTSAFPDDTIVMLGYGEVATGLGLTIGPALGSLLYKLGGFMMVFGGIGGLILLIFVISFFILPADNYTKKEDEKSNWTLKEILTHPNISLSVILIAFFGMLCTMNNPILEPELRAKV</sequence>
<reference evidence="9" key="1">
    <citation type="submission" date="2020-06" db="EMBL/GenBank/DDBJ databases">
        <title>Draft genome of Bugula neritina, a colonial animal packing powerful symbionts and potential medicines.</title>
        <authorList>
            <person name="Rayko M."/>
        </authorList>
    </citation>
    <scope>NUCLEOTIDE SEQUENCE [LARGE SCALE GENOMIC DNA]</scope>
    <source>
        <strain evidence="9">Kwan_BN1</strain>
    </source>
</reference>
<evidence type="ECO:0000313" key="9">
    <source>
        <dbReference type="EMBL" id="KAF6021105.1"/>
    </source>
</evidence>
<dbReference type="InterPro" id="IPR011701">
    <property type="entry name" value="MFS"/>
</dbReference>
<dbReference type="PROSITE" id="PS50850">
    <property type="entry name" value="MFS"/>
    <property type="match status" value="1"/>
</dbReference>
<dbReference type="GO" id="GO:0022857">
    <property type="term" value="F:transmembrane transporter activity"/>
    <property type="evidence" value="ECO:0007669"/>
    <property type="project" value="InterPro"/>
</dbReference>
<dbReference type="SUPFAM" id="SSF103473">
    <property type="entry name" value="MFS general substrate transporter"/>
    <property type="match status" value="1"/>
</dbReference>
<dbReference type="PANTHER" id="PTHR23506">
    <property type="entry name" value="GH10249P"/>
    <property type="match status" value="1"/>
</dbReference>
<name>A0A7J7J4T0_BUGNE</name>
<dbReference type="EMBL" id="VXIV02003130">
    <property type="protein sequence ID" value="KAF6021105.1"/>
    <property type="molecule type" value="Genomic_DNA"/>
</dbReference>
<keyword evidence="5 7" id="KW-0472">Membrane</keyword>
<feature type="transmembrane region" description="Helical" evidence="7">
    <location>
        <begin position="42"/>
        <end position="60"/>
    </location>
</feature>
<keyword evidence="2" id="KW-0813">Transport</keyword>
<evidence type="ECO:0000256" key="3">
    <source>
        <dbReference type="ARBA" id="ARBA00022692"/>
    </source>
</evidence>
<dbReference type="InterPro" id="IPR020846">
    <property type="entry name" value="MFS_dom"/>
</dbReference>
<feature type="transmembrane region" description="Helical" evidence="7">
    <location>
        <begin position="110"/>
        <end position="130"/>
    </location>
</feature>
<dbReference type="Gene3D" id="1.20.1250.20">
    <property type="entry name" value="MFS general substrate transporter like domains"/>
    <property type="match status" value="1"/>
</dbReference>
<feature type="compositionally biased region" description="Basic and acidic residues" evidence="6">
    <location>
        <begin position="1"/>
        <end position="10"/>
    </location>
</feature>
<protein>
    <recommendedName>
        <fullName evidence="8">Major facilitator superfamily (MFS) profile domain-containing protein</fullName>
    </recommendedName>
</protein>
<dbReference type="InterPro" id="IPR050930">
    <property type="entry name" value="MFS_Vesicular_Transporter"/>
</dbReference>
<evidence type="ECO:0000256" key="2">
    <source>
        <dbReference type="ARBA" id="ARBA00022448"/>
    </source>
</evidence>
<feature type="transmembrane region" description="Helical" evidence="7">
    <location>
        <begin position="80"/>
        <end position="98"/>
    </location>
</feature>
<evidence type="ECO:0000256" key="7">
    <source>
        <dbReference type="SAM" id="Phobius"/>
    </source>
</evidence>
<dbReference type="AlphaFoldDB" id="A0A7J7J4T0"/>
<evidence type="ECO:0000256" key="1">
    <source>
        <dbReference type="ARBA" id="ARBA00004141"/>
    </source>
</evidence>
<feature type="domain" description="Major facilitator superfamily (MFS) profile" evidence="8">
    <location>
        <begin position="42"/>
        <end position="286"/>
    </location>
</feature>
<dbReference type="InterPro" id="IPR036259">
    <property type="entry name" value="MFS_trans_sf"/>
</dbReference>
<proteinExistence type="predicted"/>
<feature type="region of interest" description="Disordered" evidence="6">
    <location>
        <begin position="1"/>
        <end position="32"/>
    </location>
</feature>
<dbReference type="GO" id="GO:0016020">
    <property type="term" value="C:membrane"/>
    <property type="evidence" value="ECO:0007669"/>
    <property type="project" value="UniProtKB-SubCell"/>
</dbReference>
<dbReference type="OrthoDB" id="446368at2759"/>
<dbReference type="Proteomes" id="UP000593567">
    <property type="component" value="Unassembled WGS sequence"/>
</dbReference>
<comment type="subcellular location">
    <subcellularLocation>
        <location evidence="1">Membrane</location>
        <topology evidence="1">Multi-pass membrane protein</topology>
    </subcellularLocation>
</comment>
<feature type="transmembrane region" description="Helical" evidence="7">
    <location>
        <begin position="251"/>
        <end position="270"/>
    </location>
</feature>
<evidence type="ECO:0000256" key="6">
    <source>
        <dbReference type="SAM" id="MobiDB-lite"/>
    </source>
</evidence>
<organism evidence="9 10">
    <name type="scientific">Bugula neritina</name>
    <name type="common">Brown bryozoan</name>
    <name type="synonym">Sertularia neritina</name>
    <dbReference type="NCBI Taxonomy" id="10212"/>
    <lineage>
        <taxon>Eukaryota</taxon>
        <taxon>Metazoa</taxon>
        <taxon>Spiralia</taxon>
        <taxon>Lophotrochozoa</taxon>
        <taxon>Bryozoa</taxon>
        <taxon>Gymnolaemata</taxon>
        <taxon>Cheilostomatida</taxon>
        <taxon>Flustrina</taxon>
        <taxon>Buguloidea</taxon>
        <taxon>Bugulidae</taxon>
        <taxon>Bugula</taxon>
    </lineage>
</organism>
<dbReference type="PANTHER" id="PTHR23506:SF28">
    <property type="entry name" value="MFS-TYPE TRANSPORTER SLC18B1-LIKE PROTEIN"/>
    <property type="match status" value="1"/>
</dbReference>
<keyword evidence="10" id="KW-1185">Reference proteome</keyword>
<feature type="transmembrane region" description="Helical" evidence="7">
    <location>
        <begin position="142"/>
        <end position="170"/>
    </location>
</feature>
<gene>
    <name evidence="9" type="ORF">EB796_020587</name>
</gene>
<keyword evidence="4 7" id="KW-1133">Transmembrane helix</keyword>
<dbReference type="Pfam" id="PF07690">
    <property type="entry name" value="MFS_1"/>
    <property type="match status" value="1"/>
</dbReference>